<feature type="compositionally biased region" description="Polar residues" evidence="1">
    <location>
        <begin position="1"/>
        <end position="23"/>
    </location>
</feature>
<dbReference type="GO" id="GO:0005739">
    <property type="term" value="C:mitochondrion"/>
    <property type="evidence" value="ECO:0007669"/>
    <property type="project" value="TreeGrafter"/>
</dbReference>
<dbReference type="OrthoDB" id="5554402at2759"/>
<feature type="transmembrane region" description="Helical" evidence="2">
    <location>
        <begin position="113"/>
        <end position="133"/>
    </location>
</feature>
<feature type="region of interest" description="Disordered" evidence="1">
    <location>
        <begin position="1"/>
        <end position="27"/>
    </location>
</feature>
<evidence type="ECO:0000256" key="2">
    <source>
        <dbReference type="SAM" id="Phobius"/>
    </source>
</evidence>
<sequence>MPSGAPSSYTIHATQPRQRSPAEQTARRLGTSPIPALALAATNAAALLVPSARRKLTGLPSTMQCTMYSAIFAASAYALASGDEVNGSGLAASWSTIWLFFNARRALKARAPLPIAIAAATVSVGSLYAYNYATIGYD</sequence>
<evidence type="ECO:0000313" key="4">
    <source>
        <dbReference type="Proteomes" id="UP001149813"/>
    </source>
</evidence>
<dbReference type="AlphaFoldDB" id="A0A9W8CRN4"/>
<reference evidence="3" key="1">
    <citation type="submission" date="2022-07" db="EMBL/GenBank/DDBJ databases">
        <title>Phylogenomic reconstructions and comparative analyses of Kickxellomycotina fungi.</title>
        <authorList>
            <person name="Reynolds N.K."/>
            <person name="Stajich J.E."/>
            <person name="Barry K."/>
            <person name="Grigoriev I.V."/>
            <person name="Crous P."/>
            <person name="Smith M.E."/>
        </authorList>
    </citation>
    <scope>NUCLEOTIDE SEQUENCE</scope>
    <source>
        <strain evidence="3">NBRC 32514</strain>
    </source>
</reference>
<dbReference type="Pfam" id="PF10315">
    <property type="entry name" value="Aim19"/>
    <property type="match status" value="1"/>
</dbReference>
<dbReference type="PANTHER" id="PTHR28177:SF1">
    <property type="entry name" value="ALTERED INHERITANCE OF MITOCHONDRIA PROTEIN 19, MITOCHONDRIAL"/>
    <property type="match status" value="1"/>
</dbReference>
<proteinExistence type="predicted"/>
<keyword evidence="2" id="KW-0812">Transmembrane</keyword>
<gene>
    <name evidence="3" type="ORF">LPJ53_002660</name>
</gene>
<protein>
    <submittedName>
        <fullName evidence="3">Uncharacterized protein</fullName>
    </submittedName>
</protein>
<evidence type="ECO:0000256" key="1">
    <source>
        <dbReference type="SAM" id="MobiDB-lite"/>
    </source>
</evidence>
<accession>A0A9W8CRN4</accession>
<keyword evidence="2" id="KW-0472">Membrane</keyword>
<keyword evidence="2" id="KW-1133">Transmembrane helix</keyword>
<dbReference type="InterPro" id="IPR019419">
    <property type="entry name" value="AIM19"/>
</dbReference>
<dbReference type="PANTHER" id="PTHR28177">
    <property type="entry name" value="ALTERED INHERITANCE OF MITOCHONDRIA PROTEIN 19, MITOCHONDRIAL"/>
    <property type="match status" value="1"/>
</dbReference>
<comment type="caution">
    <text evidence="3">The sequence shown here is derived from an EMBL/GenBank/DDBJ whole genome shotgun (WGS) entry which is preliminary data.</text>
</comment>
<dbReference type="EMBL" id="JANBOJ010000086">
    <property type="protein sequence ID" value="KAJ1722994.1"/>
    <property type="molecule type" value="Genomic_DNA"/>
</dbReference>
<evidence type="ECO:0000313" key="3">
    <source>
        <dbReference type="EMBL" id="KAJ1722994.1"/>
    </source>
</evidence>
<dbReference type="Proteomes" id="UP001149813">
    <property type="component" value="Unassembled WGS sequence"/>
</dbReference>
<organism evidence="3 4">
    <name type="scientific">Coemansia erecta</name>
    <dbReference type="NCBI Taxonomy" id="147472"/>
    <lineage>
        <taxon>Eukaryota</taxon>
        <taxon>Fungi</taxon>
        <taxon>Fungi incertae sedis</taxon>
        <taxon>Zoopagomycota</taxon>
        <taxon>Kickxellomycotina</taxon>
        <taxon>Kickxellomycetes</taxon>
        <taxon>Kickxellales</taxon>
        <taxon>Kickxellaceae</taxon>
        <taxon>Coemansia</taxon>
    </lineage>
</organism>
<name>A0A9W8CRN4_9FUNG</name>
<keyword evidence="4" id="KW-1185">Reference proteome</keyword>